<keyword evidence="5" id="KW-1185">Reference proteome</keyword>
<dbReference type="CDD" id="cd00156">
    <property type="entry name" value="REC"/>
    <property type="match status" value="1"/>
</dbReference>
<evidence type="ECO:0000259" key="3">
    <source>
        <dbReference type="PROSITE" id="PS50110"/>
    </source>
</evidence>
<dbReference type="Pfam" id="PF00072">
    <property type="entry name" value="Response_reg"/>
    <property type="match status" value="1"/>
</dbReference>
<dbReference type="GO" id="GO:0016791">
    <property type="term" value="F:phosphatase activity"/>
    <property type="evidence" value="ECO:0007669"/>
    <property type="project" value="TreeGrafter"/>
</dbReference>
<dbReference type="Gene3D" id="3.40.50.2300">
    <property type="match status" value="1"/>
</dbReference>
<gene>
    <name evidence="4" type="ORF">SAMN05421665_0690</name>
</gene>
<evidence type="ECO:0000256" key="2">
    <source>
        <dbReference type="PROSITE-ProRule" id="PRU00169"/>
    </source>
</evidence>
<dbReference type="SUPFAM" id="SSF52172">
    <property type="entry name" value="CheY-like"/>
    <property type="match status" value="1"/>
</dbReference>
<dbReference type="InterPro" id="IPR011006">
    <property type="entry name" value="CheY-like_superfamily"/>
</dbReference>
<dbReference type="Proteomes" id="UP000186997">
    <property type="component" value="Unassembled WGS sequence"/>
</dbReference>
<evidence type="ECO:0000256" key="1">
    <source>
        <dbReference type="ARBA" id="ARBA00022801"/>
    </source>
</evidence>
<dbReference type="PROSITE" id="PS50110">
    <property type="entry name" value="RESPONSE_REGULATORY"/>
    <property type="match status" value="1"/>
</dbReference>
<dbReference type="STRING" id="287098.SAMN05421665_0690"/>
<dbReference type="InterPro" id="IPR001932">
    <property type="entry name" value="PPM-type_phosphatase-like_dom"/>
</dbReference>
<organism evidence="4 5">
    <name type="scientific">Yoonia rosea</name>
    <dbReference type="NCBI Taxonomy" id="287098"/>
    <lineage>
        <taxon>Bacteria</taxon>
        <taxon>Pseudomonadati</taxon>
        <taxon>Pseudomonadota</taxon>
        <taxon>Alphaproteobacteria</taxon>
        <taxon>Rhodobacterales</taxon>
        <taxon>Paracoccaceae</taxon>
        <taxon>Yoonia</taxon>
    </lineage>
</organism>
<feature type="domain" description="Response regulatory" evidence="3">
    <location>
        <begin position="15"/>
        <end position="131"/>
    </location>
</feature>
<name>A0A1R3WJC7_9RHOB</name>
<accession>A0A1R3WJC7</accession>
<dbReference type="InterPro" id="IPR001789">
    <property type="entry name" value="Sig_transdc_resp-reg_receiver"/>
</dbReference>
<evidence type="ECO:0000313" key="5">
    <source>
        <dbReference type="Proteomes" id="UP000186997"/>
    </source>
</evidence>
<dbReference type="Gene3D" id="3.60.40.10">
    <property type="entry name" value="PPM-type phosphatase domain"/>
    <property type="match status" value="1"/>
</dbReference>
<dbReference type="InterPro" id="IPR052016">
    <property type="entry name" value="Bact_Sigma-Reg"/>
</dbReference>
<keyword evidence="2" id="KW-0597">Phosphoprotein</keyword>
<dbReference type="EMBL" id="FTPR01000001">
    <property type="protein sequence ID" value="SIT78017.1"/>
    <property type="molecule type" value="Genomic_DNA"/>
</dbReference>
<feature type="modified residue" description="4-aspartylphosphate" evidence="2">
    <location>
        <position position="64"/>
    </location>
</feature>
<dbReference type="AlphaFoldDB" id="A0A1R3WJC7"/>
<keyword evidence="1" id="KW-0378">Hydrolase</keyword>
<dbReference type="SMART" id="SM00448">
    <property type="entry name" value="REC"/>
    <property type="match status" value="1"/>
</dbReference>
<dbReference type="Pfam" id="PF07228">
    <property type="entry name" value="SpoIIE"/>
    <property type="match status" value="1"/>
</dbReference>
<reference evidence="5" key="1">
    <citation type="submission" date="2017-01" db="EMBL/GenBank/DDBJ databases">
        <authorList>
            <person name="Varghese N."/>
            <person name="Submissions S."/>
        </authorList>
    </citation>
    <scope>NUCLEOTIDE SEQUENCE [LARGE SCALE GENOMIC DNA]</scope>
    <source>
        <strain evidence="5">DSM 29591</strain>
    </source>
</reference>
<dbReference type="OrthoDB" id="9811749at2"/>
<sequence length="409" mass="44325">MFDRTLQQTQAPRLKVIVAEDSDLQRLFLCSLINGLGFEAIEAADGDIALDLVARTKAEIVISDLEMPHLDGIDLTREIRALNLDQYVHVIMVTGADDVDIRDAALLAGVDDFITKESSPALLKARLQTAVRLINHAAEVADRTRIIKETNQRIQDDLRAAAVAQCQLLPNLQDEVMGFRVASAFVPSAIVSGDMFGYFALNEEKLGFYAVDVSGHGVHASLLSVAIGHLITPDYFRTHAFDAHGQPDPARMVATLNARFSAFGGDDYFTMFCGIVDRASGRLDFCQAGYPSAFYVDPAGCVSLAGDGGFPVGMLPSATYENTAHQFEIGATLVICSDAAAEAENHSNQPFGTPRVGDIVGLPPRLGVDEIPQTIVQALNLWRNGVPLEDDLTVLALERKYPSDTYNNT</sequence>
<dbReference type="RefSeq" id="WP_076658372.1">
    <property type="nucleotide sequence ID" value="NZ_FTPR01000001.1"/>
</dbReference>
<proteinExistence type="predicted"/>
<dbReference type="PANTHER" id="PTHR43156:SF2">
    <property type="entry name" value="STAGE II SPORULATION PROTEIN E"/>
    <property type="match status" value="1"/>
</dbReference>
<protein>
    <submittedName>
        <fullName evidence="4">Sigma-B regulation protein RsbU (Phosphoserine phosphatase)</fullName>
    </submittedName>
</protein>
<dbReference type="GO" id="GO:0000160">
    <property type="term" value="P:phosphorelay signal transduction system"/>
    <property type="evidence" value="ECO:0007669"/>
    <property type="project" value="InterPro"/>
</dbReference>
<evidence type="ECO:0000313" key="4">
    <source>
        <dbReference type="EMBL" id="SIT78017.1"/>
    </source>
</evidence>
<dbReference type="PANTHER" id="PTHR43156">
    <property type="entry name" value="STAGE II SPORULATION PROTEIN E-RELATED"/>
    <property type="match status" value="1"/>
</dbReference>
<dbReference type="SMART" id="SM00331">
    <property type="entry name" value="PP2C_SIG"/>
    <property type="match status" value="1"/>
</dbReference>
<dbReference type="InterPro" id="IPR036457">
    <property type="entry name" value="PPM-type-like_dom_sf"/>
</dbReference>